<dbReference type="InterPro" id="IPR006139">
    <property type="entry name" value="D-isomer_2_OHA_DH_cat_dom"/>
</dbReference>
<dbReference type="AlphaFoldDB" id="A0A1G1KXC0"/>
<dbReference type="InterPro" id="IPR036291">
    <property type="entry name" value="NAD(P)-bd_dom_sf"/>
</dbReference>
<accession>A0A1G1KXC0</accession>
<organism evidence="7 8">
    <name type="scientific">Candidatus Danuiimicrobium aquiferis</name>
    <dbReference type="NCBI Taxonomy" id="1801832"/>
    <lineage>
        <taxon>Bacteria</taxon>
        <taxon>Pseudomonadati</taxon>
        <taxon>Candidatus Omnitrophota</taxon>
        <taxon>Candidatus Danuiimicrobium</taxon>
    </lineage>
</organism>
<dbReference type="GO" id="GO:0051287">
    <property type="term" value="F:NAD binding"/>
    <property type="evidence" value="ECO:0007669"/>
    <property type="project" value="InterPro"/>
</dbReference>
<evidence type="ECO:0000313" key="7">
    <source>
        <dbReference type="EMBL" id="OGW97543.1"/>
    </source>
</evidence>
<evidence type="ECO:0000256" key="3">
    <source>
        <dbReference type="ARBA" id="ARBA00023027"/>
    </source>
</evidence>
<dbReference type="InterPro" id="IPR029752">
    <property type="entry name" value="D-isomer_DH_CS1"/>
</dbReference>
<keyword evidence="3" id="KW-0520">NAD</keyword>
<dbReference type="PROSITE" id="PS00671">
    <property type="entry name" value="D_2_HYDROXYACID_DH_3"/>
    <property type="match status" value="1"/>
</dbReference>
<dbReference type="InterPro" id="IPR029753">
    <property type="entry name" value="D-isomer_DH_CS"/>
</dbReference>
<dbReference type="GO" id="GO:0008720">
    <property type="term" value="F:D-lactate dehydrogenase (NAD+) activity"/>
    <property type="evidence" value="ECO:0007669"/>
    <property type="project" value="TreeGrafter"/>
</dbReference>
<protein>
    <submittedName>
        <fullName evidence="7">Hydroxyacid dehydrogenase</fullName>
    </submittedName>
</protein>
<dbReference type="PROSITE" id="PS00065">
    <property type="entry name" value="D_2_HYDROXYACID_DH_1"/>
    <property type="match status" value="1"/>
</dbReference>
<sequence>MPEVKIAFFDTKLYDKESFDLINKNFGFNITYFAPHLTPETVSLAKGFDVVCVFVNDMLNQDVIGQLFQNGIKLIAFRAAGYNNVDLKAALNKIHIVRVPAYSPHAVAEHAVALMMSLNRKIHKAYYRTRDNNFSIQGFLGFDMAEKTAGVIGTGKIGKVLIKILKGFEMRVLAYDLFPDEKFRSEIGFEYVGLDQIFRESDIISLHCPLSKETYHLINQGNIAKMKDGVMIINTGRGRLIDTRALIEGLKRGKIGNAGLDVYEEEGEYFFEDFSAAGIADDTLARLLTFPNVLITSHQGFFTREALHSIAETTLSNIKDYFQKGEFKNEICYKCGQQQGNCTKTKTGKCF</sequence>
<dbReference type="PROSITE" id="PS00670">
    <property type="entry name" value="D_2_HYDROXYACID_DH_2"/>
    <property type="match status" value="1"/>
</dbReference>
<evidence type="ECO:0000256" key="4">
    <source>
        <dbReference type="RuleBase" id="RU003719"/>
    </source>
</evidence>
<proteinExistence type="inferred from homology"/>
<evidence type="ECO:0000259" key="6">
    <source>
        <dbReference type="Pfam" id="PF02826"/>
    </source>
</evidence>
<dbReference type="FunFam" id="3.40.50.720:FF:000292">
    <property type="entry name" value="Putative D-lactate dehydrogenase"/>
    <property type="match status" value="1"/>
</dbReference>
<gene>
    <name evidence="7" type="ORF">A3G33_05150</name>
</gene>
<dbReference type="SUPFAM" id="SSF51735">
    <property type="entry name" value="NAD(P)-binding Rossmann-fold domains"/>
    <property type="match status" value="1"/>
</dbReference>
<dbReference type="InterPro" id="IPR006140">
    <property type="entry name" value="D-isomer_DH_NAD-bd"/>
</dbReference>
<evidence type="ECO:0000259" key="5">
    <source>
        <dbReference type="Pfam" id="PF00389"/>
    </source>
</evidence>
<feature type="domain" description="D-isomer specific 2-hydroxyacid dehydrogenase NAD-binding" evidence="6">
    <location>
        <begin position="112"/>
        <end position="300"/>
    </location>
</feature>
<evidence type="ECO:0000256" key="2">
    <source>
        <dbReference type="ARBA" id="ARBA00023002"/>
    </source>
</evidence>
<dbReference type="PANTHER" id="PTHR43026">
    <property type="entry name" value="2-HYDROXYACID DEHYDROGENASE HOMOLOG 1-RELATED"/>
    <property type="match status" value="1"/>
</dbReference>
<dbReference type="Pfam" id="PF00389">
    <property type="entry name" value="2-Hacid_dh"/>
    <property type="match status" value="1"/>
</dbReference>
<reference evidence="7 8" key="1">
    <citation type="journal article" date="2016" name="Nat. Commun.">
        <title>Thousands of microbial genomes shed light on interconnected biogeochemical processes in an aquifer system.</title>
        <authorList>
            <person name="Anantharaman K."/>
            <person name="Brown C.T."/>
            <person name="Hug L.A."/>
            <person name="Sharon I."/>
            <person name="Castelle C.J."/>
            <person name="Probst A.J."/>
            <person name="Thomas B.C."/>
            <person name="Singh A."/>
            <person name="Wilkins M.J."/>
            <person name="Karaoz U."/>
            <person name="Brodie E.L."/>
            <person name="Williams K.H."/>
            <person name="Hubbard S.S."/>
            <person name="Banfield J.F."/>
        </authorList>
    </citation>
    <scope>NUCLEOTIDE SEQUENCE [LARGE SCALE GENOMIC DNA]</scope>
</reference>
<dbReference type="SUPFAM" id="SSF52283">
    <property type="entry name" value="Formate/glycerate dehydrogenase catalytic domain-like"/>
    <property type="match status" value="1"/>
</dbReference>
<comment type="caution">
    <text evidence="7">The sequence shown here is derived from an EMBL/GenBank/DDBJ whole genome shotgun (WGS) entry which is preliminary data.</text>
</comment>
<dbReference type="Pfam" id="PF02826">
    <property type="entry name" value="2-Hacid_dh_C"/>
    <property type="match status" value="1"/>
</dbReference>
<dbReference type="PANTHER" id="PTHR43026:SF1">
    <property type="entry name" value="2-HYDROXYACID DEHYDROGENASE HOMOLOG 1-RELATED"/>
    <property type="match status" value="1"/>
</dbReference>
<dbReference type="CDD" id="cd12183">
    <property type="entry name" value="LDH_like_2"/>
    <property type="match status" value="1"/>
</dbReference>
<dbReference type="Proteomes" id="UP000178187">
    <property type="component" value="Unassembled WGS sequence"/>
</dbReference>
<evidence type="ECO:0000313" key="8">
    <source>
        <dbReference type="Proteomes" id="UP000178187"/>
    </source>
</evidence>
<keyword evidence="2 4" id="KW-0560">Oxidoreductase</keyword>
<feature type="domain" description="D-isomer specific 2-hydroxyacid dehydrogenase catalytic" evidence="5">
    <location>
        <begin position="13"/>
        <end position="330"/>
    </location>
</feature>
<comment type="similarity">
    <text evidence="1 4">Belongs to the D-isomer specific 2-hydroxyacid dehydrogenase family.</text>
</comment>
<dbReference type="EMBL" id="MHFR01000041">
    <property type="protein sequence ID" value="OGW97543.1"/>
    <property type="molecule type" value="Genomic_DNA"/>
</dbReference>
<dbReference type="Gene3D" id="3.40.50.720">
    <property type="entry name" value="NAD(P)-binding Rossmann-like Domain"/>
    <property type="match status" value="2"/>
</dbReference>
<dbReference type="InterPro" id="IPR058205">
    <property type="entry name" value="D-LDH-like"/>
</dbReference>
<evidence type="ECO:0000256" key="1">
    <source>
        <dbReference type="ARBA" id="ARBA00005854"/>
    </source>
</evidence>
<name>A0A1G1KXC0_9BACT</name>